<feature type="transmembrane region" description="Helical" evidence="12">
    <location>
        <begin position="134"/>
        <end position="159"/>
    </location>
</feature>
<feature type="transmembrane region" description="Helical" evidence="12">
    <location>
        <begin position="331"/>
        <end position="352"/>
    </location>
</feature>
<dbReference type="GO" id="GO:0015379">
    <property type="term" value="F:potassium:chloride symporter activity"/>
    <property type="evidence" value="ECO:0007669"/>
    <property type="project" value="InterPro"/>
</dbReference>
<feature type="transmembrane region" description="Helical" evidence="12">
    <location>
        <begin position="275"/>
        <end position="293"/>
    </location>
</feature>
<feature type="transmembrane region" description="Helical" evidence="12">
    <location>
        <begin position="391"/>
        <end position="416"/>
    </location>
</feature>
<gene>
    <name evidence="13" type="ORF">LCGC14_0670510</name>
</gene>
<keyword evidence="6" id="KW-0633">Potassium transport</keyword>
<organism evidence="13">
    <name type="scientific">marine sediment metagenome</name>
    <dbReference type="NCBI Taxonomy" id="412755"/>
    <lineage>
        <taxon>unclassified sequences</taxon>
        <taxon>metagenomes</taxon>
        <taxon>ecological metagenomes</taxon>
    </lineage>
</organism>
<keyword evidence="7 12" id="KW-0812">Transmembrane</keyword>
<dbReference type="NCBIfam" id="TIGR00933">
    <property type="entry name" value="2a38"/>
    <property type="match status" value="1"/>
</dbReference>
<dbReference type="Pfam" id="PF02386">
    <property type="entry name" value="TrkH"/>
    <property type="match status" value="1"/>
</dbReference>
<dbReference type="InterPro" id="IPR003445">
    <property type="entry name" value="Cat_transpt"/>
</dbReference>
<dbReference type="EMBL" id="LAZR01001317">
    <property type="protein sequence ID" value="KKN46686.1"/>
    <property type="molecule type" value="Genomic_DNA"/>
</dbReference>
<evidence type="ECO:0000256" key="6">
    <source>
        <dbReference type="ARBA" id="ARBA00022538"/>
    </source>
</evidence>
<feature type="transmembrane region" description="Helical" evidence="12">
    <location>
        <begin position="38"/>
        <end position="57"/>
    </location>
</feature>
<reference evidence="13" key="1">
    <citation type="journal article" date="2015" name="Nature">
        <title>Complex archaea that bridge the gap between prokaryotes and eukaryotes.</title>
        <authorList>
            <person name="Spang A."/>
            <person name="Saw J.H."/>
            <person name="Jorgensen S.L."/>
            <person name="Zaremba-Niedzwiedzka K."/>
            <person name="Martijn J."/>
            <person name="Lind A.E."/>
            <person name="van Eijk R."/>
            <person name="Schleper C."/>
            <person name="Guy L."/>
            <person name="Ettema T.J."/>
        </authorList>
    </citation>
    <scope>NUCLEOTIDE SEQUENCE</scope>
</reference>
<feature type="transmembrane region" description="Helical" evidence="12">
    <location>
        <begin position="69"/>
        <end position="90"/>
    </location>
</feature>
<dbReference type="PANTHER" id="PTHR32024">
    <property type="entry name" value="TRK SYSTEM POTASSIUM UPTAKE PROTEIN TRKG-RELATED"/>
    <property type="match status" value="1"/>
</dbReference>
<proteinExistence type="inferred from homology"/>
<comment type="similarity">
    <text evidence="2">Belongs to the TrkH potassium transport family.</text>
</comment>
<protein>
    <recommendedName>
        <fullName evidence="14">Trk system potassium uptake protein</fullName>
    </recommendedName>
</protein>
<evidence type="ECO:0000313" key="13">
    <source>
        <dbReference type="EMBL" id="KKN46686.1"/>
    </source>
</evidence>
<dbReference type="PIRSF" id="PIRSF006247">
    <property type="entry name" value="TrkH"/>
    <property type="match status" value="1"/>
</dbReference>
<keyword evidence="8" id="KW-0630">Potassium</keyword>
<keyword evidence="9 12" id="KW-1133">Transmembrane helix</keyword>
<dbReference type="AlphaFoldDB" id="A0A0F9TCG2"/>
<evidence type="ECO:0000256" key="9">
    <source>
        <dbReference type="ARBA" id="ARBA00022989"/>
    </source>
</evidence>
<comment type="subcellular location">
    <subcellularLocation>
        <location evidence="1">Cell inner membrane</location>
        <topology evidence="1">Multi-pass membrane protein</topology>
    </subcellularLocation>
</comment>
<dbReference type="InterPro" id="IPR004772">
    <property type="entry name" value="TrkH"/>
</dbReference>
<accession>A0A0F9TCG2</accession>
<dbReference type="GO" id="GO:0005886">
    <property type="term" value="C:plasma membrane"/>
    <property type="evidence" value="ECO:0007669"/>
    <property type="project" value="UniProtKB-SubCell"/>
</dbReference>
<feature type="transmembrane region" description="Helical" evidence="12">
    <location>
        <begin position="455"/>
        <end position="479"/>
    </location>
</feature>
<feature type="transmembrane region" description="Helical" evidence="12">
    <location>
        <begin position="180"/>
        <end position="199"/>
    </location>
</feature>
<evidence type="ECO:0000256" key="12">
    <source>
        <dbReference type="SAM" id="Phobius"/>
    </source>
</evidence>
<keyword evidence="5" id="KW-0997">Cell inner membrane</keyword>
<evidence type="ECO:0000256" key="3">
    <source>
        <dbReference type="ARBA" id="ARBA00022448"/>
    </source>
</evidence>
<keyword evidence="4" id="KW-1003">Cell membrane</keyword>
<evidence type="ECO:0000256" key="11">
    <source>
        <dbReference type="ARBA" id="ARBA00023136"/>
    </source>
</evidence>
<evidence type="ECO:0000256" key="10">
    <source>
        <dbReference type="ARBA" id="ARBA00023065"/>
    </source>
</evidence>
<sequence>MHWRAILRLFGILLLFYSLNFLPSIAVSFYYADGELGVFVSSMLSVIALGFLLWGSNRHHRQELSVRDGFLVVTLFWIILGMVGALPFMFGLHLDFTDAVFESISGFTTTGATVITGLDQLPQSILYHRQQIQWLGGMGVIVLAVAIMPLLGVGGMQLYRAESSGVAKDEKLTPRIAETARSLWMIYVLLTVACGIAYYFAGMSLFDAIGHAFTTVATGGFSTHDASLAYFNSPLIETIAIVFMLAGGVNFAVHFLAFRRKVLNPYATDPEVRTYGIIFILASLFIALSLYMTSTYEGVMTSLRYGAFQVASILTSTGFGTATFADWPLHIPLILVILSFTGSCAGSTSGGIKVMRVMLLAKLGMRQLFLLAHPRAVVVVKQGERPISESVLYSVLGFYVLYIVITLALTVAMMAAGLNFESAFGAVVATINLLGPGLGEVAANFATVDDVVKWLGVFGMLAGRLEIFTLLILFMPSYWRY</sequence>
<feature type="transmembrane region" description="Helical" evidence="12">
    <location>
        <begin position="422"/>
        <end position="443"/>
    </location>
</feature>
<feature type="transmembrane region" description="Helical" evidence="12">
    <location>
        <begin position="235"/>
        <end position="255"/>
    </location>
</feature>
<keyword evidence="10" id="KW-0406">Ion transport</keyword>
<evidence type="ECO:0008006" key="14">
    <source>
        <dbReference type="Google" id="ProtNLM"/>
    </source>
</evidence>
<evidence type="ECO:0000256" key="5">
    <source>
        <dbReference type="ARBA" id="ARBA00022519"/>
    </source>
</evidence>
<evidence type="ECO:0000256" key="8">
    <source>
        <dbReference type="ARBA" id="ARBA00022958"/>
    </source>
</evidence>
<comment type="caution">
    <text evidence="13">The sequence shown here is derived from an EMBL/GenBank/DDBJ whole genome shotgun (WGS) entry which is preliminary data.</text>
</comment>
<name>A0A0F9TCG2_9ZZZZ</name>
<evidence type="ECO:0000256" key="1">
    <source>
        <dbReference type="ARBA" id="ARBA00004429"/>
    </source>
</evidence>
<evidence type="ECO:0000256" key="7">
    <source>
        <dbReference type="ARBA" id="ARBA00022692"/>
    </source>
</evidence>
<keyword evidence="3" id="KW-0813">Transport</keyword>
<feature type="transmembrane region" description="Helical" evidence="12">
    <location>
        <begin position="12"/>
        <end position="32"/>
    </location>
</feature>
<dbReference type="PANTHER" id="PTHR32024:SF2">
    <property type="entry name" value="TRK SYSTEM POTASSIUM UPTAKE PROTEIN TRKG-RELATED"/>
    <property type="match status" value="1"/>
</dbReference>
<evidence type="ECO:0000256" key="4">
    <source>
        <dbReference type="ARBA" id="ARBA00022475"/>
    </source>
</evidence>
<evidence type="ECO:0000256" key="2">
    <source>
        <dbReference type="ARBA" id="ARBA00009137"/>
    </source>
</evidence>
<keyword evidence="11 12" id="KW-0472">Membrane</keyword>